<name>A0ACC0AMB8_CATRO</name>
<proteinExistence type="predicted"/>
<organism evidence="1 2">
    <name type="scientific">Catharanthus roseus</name>
    <name type="common">Madagascar periwinkle</name>
    <name type="synonym">Vinca rosea</name>
    <dbReference type="NCBI Taxonomy" id="4058"/>
    <lineage>
        <taxon>Eukaryota</taxon>
        <taxon>Viridiplantae</taxon>
        <taxon>Streptophyta</taxon>
        <taxon>Embryophyta</taxon>
        <taxon>Tracheophyta</taxon>
        <taxon>Spermatophyta</taxon>
        <taxon>Magnoliopsida</taxon>
        <taxon>eudicotyledons</taxon>
        <taxon>Gunneridae</taxon>
        <taxon>Pentapetalae</taxon>
        <taxon>asterids</taxon>
        <taxon>lamiids</taxon>
        <taxon>Gentianales</taxon>
        <taxon>Apocynaceae</taxon>
        <taxon>Rauvolfioideae</taxon>
        <taxon>Vinceae</taxon>
        <taxon>Catharanthinae</taxon>
        <taxon>Catharanthus</taxon>
    </lineage>
</organism>
<reference evidence="2" key="1">
    <citation type="journal article" date="2023" name="Nat. Plants">
        <title>Single-cell RNA sequencing provides a high-resolution roadmap for understanding the multicellular compartmentation of specialized metabolism.</title>
        <authorList>
            <person name="Sun S."/>
            <person name="Shen X."/>
            <person name="Li Y."/>
            <person name="Li Y."/>
            <person name="Wang S."/>
            <person name="Li R."/>
            <person name="Zhang H."/>
            <person name="Shen G."/>
            <person name="Guo B."/>
            <person name="Wei J."/>
            <person name="Xu J."/>
            <person name="St-Pierre B."/>
            <person name="Chen S."/>
            <person name="Sun C."/>
        </authorList>
    </citation>
    <scope>NUCLEOTIDE SEQUENCE [LARGE SCALE GENOMIC DNA]</scope>
</reference>
<sequence length="571" mass="65409">MSSVPHNEDQSMAVTAGSTLLPSTATQTRRRTSDHNYAEEDGAVIVVNNHGHVQPRVNTNGNENIGFFRIGKYLRPGKNLSHCISVVLMILAVSTLVFKIFLMTSYLNVHSNDFLRHQYQPQRGRSAAATLVLPEKIHIPARPSEYQQIPEIWRKSRSDNFNKCLKRTKLRKGNTSAGGTGYILAHANGGLNQMKTGISDMVAIAKLMDATLILPTLDHRSFWTDPSDFKDIFDWKVFIDALKDDIVVLESLPPDVAKLKPLKKAPISWSKPRYYNRDMYSLLKRYKVIEFTHTNSRLSNNGVPSTIQRLRCHAMYEALQFSKEIEELGQKLVSKLRNNDDKRYVSLHLRYEKDMLAFTGCNHNLTKNEAEELRKLRYKTGHWKEKRINSITRRLQGACPMTPREAAVFLEALGFPSNTTIYIASGEIYGRNGLRPFMDKYPNTHFHSSLASKEELESFEHRQNKMAALDYIVSVESDVFTYTYDGNMARAVRGHRTFKGFLKTIDPDKQRFVRLLDQLDMGSMDWEEFSSQVKRLHKNRIGGPSYRIVKESPKFEETFYANPLPGCICEN</sequence>
<comment type="caution">
    <text evidence="1">The sequence shown here is derived from an EMBL/GenBank/DDBJ whole genome shotgun (WGS) entry which is preliminary data.</text>
</comment>
<dbReference type="EMBL" id="CM044705">
    <property type="protein sequence ID" value="KAI5661304.1"/>
    <property type="molecule type" value="Genomic_DNA"/>
</dbReference>
<dbReference type="Proteomes" id="UP001060085">
    <property type="component" value="Linkage Group LG05"/>
</dbReference>
<protein>
    <submittedName>
        <fullName evidence="1">Uncharacterized protein</fullName>
    </submittedName>
</protein>
<keyword evidence="2" id="KW-1185">Reference proteome</keyword>
<evidence type="ECO:0000313" key="2">
    <source>
        <dbReference type="Proteomes" id="UP001060085"/>
    </source>
</evidence>
<accession>A0ACC0AMB8</accession>
<gene>
    <name evidence="1" type="ORF">M9H77_20627</name>
</gene>
<evidence type="ECO:0000313" key="1">
    <source>
        <dbReference type="EMBL" id="KAI5661304.1"/>
    </source>
</evidence>